<dbReference type="InterPro" id="IPR010281">
    <property type="entry name" value="DUF885"/>
</dbReference>
<dbReference type="PANTHER" id="PTHR33361:SF2">
    <property type="entry name" value="DUF885 DOMAIN-CONTAINING PROTEIN"/>
    <property type="match status" value="1"/>
</dbReference>
<dbReference type="AlphaFoldDB" id="A0A1H7M0F0"/>
<protein>
    <submittedName>
        <fullName evidence="2">Uncharacterized conserved protein, DUF885 familyt</fullName>
    </submittedName>
</protein>
<sequence>MDRRSFLAAGTATAALSALPFSRAIAQTAGAPAAAAAAPGDAKLTAAFDRVLAQTVANSPEFATSLGFDKGANAHLRHELSDNGPGALAKDLALYKQMRAEVAAIDPNTLSPQAKIDREVVLYNIDSQIVGPERFGLGSPQGPYPITQQDGVYFSLPDFLASTHPVQTADDAEAYLDRLSLMDRQLDGESAVQREQAAKGRVAPDFSIDLTLGQMAKLRGVPAGENGLVQSLVTRAKAANLLGDWQARATKIVESQVYPALDRQIALMKQLRTGARSAAGVWAIPGGDAIYAAALAQATTTTLTPDEVHRMGLEQVADLSAQLDTILKGQGMTQGSVGARLDQLNKSPAQLYPDSDAGRAALLASLNEGVKSMQARLPRVFSSPPNAPLEIKRVDPSIQDGAPNGYYFRAPLDGSRPAIYWINLKSVGDWPKYTLPSLTYHEGVPGHHLQISTAQRAPTHPLRKIAFFNAYLEGWALYAEQLADEIGGYATPVERAGYLQSFLFRAARLVADTGIHTKRWTHAQATDYFVNTVGFARGRSQREVERYCVSPGQACSYKIGHAAWLRARDNAKRIAGAKFDIKHFHDVLESGAMPLSMLERIVEERARSVA</sequence>
<gene>
    <name evidence="2" type="ORF">SAMN05216382_1350</name>
</gene>
<organism evidence="2 3">
    <name type="scientific">Sphingomonas palmae</name>
    <dbReference type="NCBI Taxonomy" id="1855283"/>
    <lineage>
        <taxon>Bacteria</taxon>
        <taxon>Pseudomonadati</taxon>
        <taxon>Pseudomonadota</taxon>
        <taxon>Alphaproteobacteria</taxon>
        <taxon>Sphingomonadales</taxon>
        <taxon>Sphingomonadaceae</taxon>
        <taxon>Sphingomonas</taxon>
    </lineage>
</organism>
<keyword evidence="3" id="KW-1185">Reference proteome</keyword>
<dbReference type="RefSeq" id="WP_093004553.1">
    <property type="nucleotide sequence ID" value="NZ_FNZZ01000002.1"/>
</dbReference>
<evidence type="ECO:0000313" key="2">
    <source>
        <dbReference type="EMBL" id="SEL04468.1"/>
    </source>
</evidence>
<dbReference type="STRING" id="1855283.SAMN05216382_1350"/>
<accession>A0A1H7M0F0</accession>
<dbReference type="PROSITE" id="PS51318">
    <property type="entry name" value="TAT"/>
    <property type="match status" value="1"/>
</dbReference>
<dbReference type="PANTHER" id="PTHR33361">
    <property type="entry name" value="GLR0591 PROTEIN"/>
    <property type="match status" value="1"/>
</dbReference>
<evidence type="ECO:0000256" key="1">
    <source>
        <dbReference type="SAM" id="SignalP"/>
    </source>
</evidence>
<dbReference type="EMBL" id="FNZZ01000002">
    <property type="protein sequence ID" value="SEL04468.1"/>
    <property type="molecule type" value="Genomic_DNA"/>
</dbReference>
<feature type="signal peptide" evidence="1">
    <location>
        <begin position="1"/>
        <end position="26"/>
    </location>
</feature>
<dbReference type="OrthoDB" id="9763405at2"/>
<dbReference type="Proteomes" id="UP000199214">
    <property type="component" value="Unassembled WGS sequence"/>
</dbReference>
<dbReference type="Pfam" id="PF05960">
    <property type="entry name" value="DUF885"/>
    <property type="match status" value="1"/>
</dbReference>
<dbReference type="InterPro" id="IPR006311">
    <property type="entry name" value="TAT_signal"/>
</dbReference>
<reference evidence="3" key="1">
    <citation type="submission" date="2016-10" db="EMBL/GenBank/DDBJ databases">
        <authorList>
            <person name="Varghese N."/>
            <person name="Submissions S."/>
        </authorList>
    </citation>
    <scope>NUCLEOTIDE SEQUENCE [LARGE SCALE GENOMIC DNA]</scope>
    <source>
        <strain evidence="3">JS21-1</strain>
    </source>
</reference>
<keyword evidence="1" id="KW-0732">Signal</keyword>
<name>A0A1H7M0F0_9SPHN</name>
<proteinExistence type="predicted"/>
<feature type="chain" id="PRO_5011720383" evidence="1">
    <location>
        <begin position="27"/>
        <end position="610"/>
    </location>
</feature>
<evidence type="ECO:0000313" key="3">
    <source>
        <dbReference type="Proteomes" id="UP000199214"/>
    </source>
</evidence>